<evidence type="ECO:0000256" key="5">
    <source>
        <dbReference type="ARBA" id="ARBA00022840"/>
    </source>
</evidence>
<keyword evidence="4" id="KW-0547">Nucleotide-binding</keyword>
<gene>
    <name evidence="9" type="primary">cysNC</name>
    <name evidence="9" type="ORF">Csp1_22940</name>
</gene>
<keyword evidence="10" id="KW-1185">Reference proteome</keyword>
<evidence type="ECO:0000256" key="3">
    <source>
        <dbReference type="ARBA" id="ARBA00022695"/>
    </source>
</evidence>
<evidence type="ECO:0000256" key="4">
    <source>
        <dbReference type="ARBA" id="ARBA00022741"/>
    </source>
</evidence>
<keyword evidence="6" id="KW-0342">GTP-binding</keyword>
<dbReference type="GO" id="GO:0003924">
    <property type="term" value="F:GTPase activity"/>
    <property type="evidence" value="ECO:0007669"/>
    <property type="project" value="InterPro"/>
</dbReference>
<keyword evidence="3" id="KW-0548">Nucleotidyltransferase</keyword>
<accession>A0A2Z3YWW3</accession>
<keyword evidence="2" id="KW-0808">Transferase</keyword>
<dbReference type="InterPro" id="IPR009001">
    <property type="entry name" value="Transl_elong_EF1A/Init_IF2_C"/>
</dbReference>
<dbReference type="Gene3D" id="2.40.30.10">
    <property type="entry name" value="Translation factors"/>
    <property type="match status" value="2"/>
</dbReference>
<dbReference type="PROSITE" id="PS00301">
    <property type="entry name" value="G_TR_1"/>
    <property type="match status" value="1"/>
</dbReference>
<dbReference type="Proteomes" id="UP000247696">
    <property type="component" value="Chromosome"/>
</dbReference>
<evidence type="ECO:0000256" key="1">
    <source>
        <dbReference type="ARBA" id="ARBA00012391"/>
    </source>
</evidence>
<dbReference type="KEGG" id="cpre:Csp1_22940"/>
<proteinExistence type="predicted"/>
<evidence type="ECO:0000256" key="2">
    <source>
        <dbReference type="ARBA" id="ARBA00022679"/>
    </source>
</evidence>
<dbReference type="InterPro" id="IPR050100">
    <property type="entry name" value="TRAFAC_GTPase_members"/>
</dbReference>
<dbReference type="CDD" id="cd04166">
    <property type="entry name" value="CysN_ATPS"/>
    <property type="match status" value="1"/>
</dbReference>
<keyword evidence="5" id="KW-0067">ATP-binding</keyword>
<evidence type="ECO:0000313" key="9">
    <source>
        <dbReference type="EMBL" id="AWT27044.1"/>
    </source>
</evidence>
<sequence>MTAATTAATVATDGAADRDSGVGTDLSETTALPTLRLCTAGSVDDGKSTFVGRLLHDTKSILADQFEAVRRVSAARGLENPDLSLLVDGLRAEREQGITIDVAYRYFATDRRSFILADCPGHVQYTRNTVTGLSTSELVIVLIDARNGVIEQTRRHLTVAAMMRTSHVVVAVNKIDAVDFSEEVFGRIAADVRELATELGLPKVDIVPTSALLGDNVVTRSENTPWYSGPSVLEILETARPARVNAGRERGLRFPVQVVIRDHASDYRGYAGRLTSGSVSVGDTVTVGGAGGRTTTVVGIDGPGGAQDRAVRGESVTLRLADDIDIARGDLIATGIEGDPLPAPVSTFSALVFHLAESPVRVRGNVLLRYGTSLVRARVDEIVRRVDILGGESADRGDDPTLQLNDIAEVRVTVAEPLPVEEYRRGGRVGSFLLVSPGDGDTLTAGLVSDTGDRSGQ</sequence>
<dbReference type="PRINTS" id="PR00315">
    <property type="entry name" value="ELONGATNFCT"/>
</dbReference>
<dbReference type="CDD" id="cd03695">
    <property type="entry name" value="CysN_NodQ_II"/>
    <property type="match status" value="1"/>
</dbReference>
<evidence type="ECO:0000256" key="6">
    <source>
        <dbReference type="ARBA" id="ARBA00023134"/>
    </source>
</evidence>
<dbReference type="InterPro" id="IPR041757">
    <property type="entry name" value="CysN_GTP-bd"/>
</dbReference>
<dbReference type="Gene3D" id="3.40.50.300">
    <property type="entry name" value="P-loop containing nucleotide triphosphate hydrolases"/>
    <property type="match status" value="1"/>
</dbReference>
<dbReference type="GO" id="GO:0005525">
    <property type="term" value="F:GTP binding"/>
    <property type="evidence" value="ECO:0007669"/>
    <property type="project" value="UniProtKB-KW"/>
</dbReference>
<dbReference type="RefSeq" id="WP_110482076.1">
    <property type="nucleotide sequence ID" value="NZ_CP024988.1"/>
</dbReference>
<dbReference type="FunFam" id="3.40.50.300:FF:000119">
    <property type="entry name" value="Sulfate adenylyltransferase subunit 1"/>
    <property type="match status" value="1"/>
</dbReference>
<feature type="compositionally biased region" description="Low complexity" evidence="7">
    <location>
        <begin position="1"/>
        <end position="14"/>
    </location>
</feature>
<reference evidence="10" key="1">
    <citation type="submission" date="2017-11" db="EMBL/GenBank/DDBJ databases">
        <title>Otitis media/interna in a cat caused by the recently described species Corynebacterium provencense.</title>
        <authorList>
            <person name="Kittl S."/>
            <person name="Brodard I."/>
            <person name="Rychener L."/>
            <person name="Jores J."/>
            <person name="Roosje P."/>
            <person name="Gobeli Brawand S."/>
        </authorList>
    </citation>
    <scope>NUCLEOTIDE SEQUENCE [LARGE SCALE GENOMIC DNA]</scope>
    <source>
        <strain evidence="10">17KM38</strain>
    </source>
</reference>
<dbReference type="InterPro" id="IPR054696">
    <property type="entry name" value="GTP-eEF1A_C"/>
</dbReference>
<dbReference type="PROSITE" id="PS51722">
    <property type="entry name" value="G_TR_2"/>
    <property type="match status" value="1"/>
</dbReference>
<dbReference type="EMBL" id="CP024988">
    <property type="protein sequence ID" value="AWT27044.1"/>
    <property type="molecule type" value="Genomic_DNA"/>
</dbReference>
<dbReference type="SUPFAM" id="SSF50447">
    <property type="entry name" value="Translation proteins"/>
    <property type="match status" value="1"/>
</dbReference>
<dbReference type="GO" id="GO:0005524">
    <property type="term" value="F:ATP binding"/>
    <property type="evidence" value="ECO:0007669"/>
    <property type="project" value="UniProtKB-KW"/>
</dbReference>
<dbReference type="STRING" id="1737425.GCA_900049755_01574"/>
<feature type="domain" description="Tr-type G" evidence="8">
    <location>
        <begin position="32"/>
        <end position="244"/>
    </location>
</feature>
<name>A0A2Z3YWW3_9CORY</name>
<dbReference type="AlphaFoldDB" id="A0A2Z3YWW3"/>
<dbReference type="GO" id="GO:0004781">
    <property type="term" value="F:sulfate adenylyltransferase (ATP) activity"/>
    <property type="evidence" value="ECO:0007669"/>
    <property type="project" value="UniProtKB-EC"/>
</dbReference>
<dbReference type="InterPro" id="IPR009000">
    <property type="entry name" value="Transl_B-barrel_sf"/>
</dbReference>
<evidence type="ECO:0000256" key="7">
    <source>
        <dbReference type="SAM" id="MobiDB-lite"/>
    </source>
</evidence>
<dbReference type="SUPFAM" id="SSF52540">
    <property type="entry name" value="P-loop containing nucleoside triphosphate hydrolases"/>
    <property type="match status" value="1"/>
</dbReference>
<protein>
    <recommendedName>
        <fullName evidence="1">sulfate adenylyltransferase</fullName>
        <ecNumber evidence="1">2.7.7.4</ecNumber>
    </recommendedName>
</protein>
<dbReference type="Pfam" id="PF00009">
    <property type="entry name" value="GTP_EFTU"/>
    <property type="match status" value="1"/>
</dbReference>
<organism evidence="9 10">
    <name type="scientific">Corynebacterium provencense</name>
    <dbReference type="NCBI Taxonomy" id="1737425"/>
    <lineage>
        <taxon>Bacteria</taxon>
        <taxon>Bacillati</taxon>
        <taxon>Actinomycetota</taxon>
        <taxon>Actinomycetes</taxon>
        <taxon>Mycobacteriales</taxon>
        <taxon>Corynebacteriaceae</taxon>
        <taxon>Corynebacterium</taxon>
    </lineage>
</organism>
<dbReference type="InterPro" id="IPR031157">
    <property type="entry name" value="G_TR_CS"/>
</dbReference>
<dbReference type="OrthoDB" id="9804504at2"/>
<evidence type="ECO:0000259" key="8">
    <source>
        <dbReference type="PROSITE" id="PS51722"/>
    </source>
</evidence>
<dbReference type="Pfam" id="PF22594">
    <property type="entry name" value="GTP-eEF1A_C"/>
    <property type="match status" value="1"/>
</dbReference>
<dbReference type="NCBIfam" id="TIGR02034">
    <property type="entry name" value="CysN"/>
    <property type="match status" value="1"/>
</dbReference>
<dbReference type="CDD" id="cd04095">
    <property type="entry name" value="CysN_NoDQ_III"/>
    <property type="match status" value="1"/>
</dbReference>
<feature type="region of interest" description="Disordered" evidence="7">
    <location>
        <begin position="1"/>
        <end position="25"/>
    </location>
</feature>
<dbReference type="SUPFAM" id="SSF50465">
    <property type="entry name" value="EF-Tu/eEF-1alpha/eIF2-gamma C-terminal domain"/>
    <property type="match status" value="1"/>
</dbReference>
<dbReference type="InterPro" id="IPR000795">
    <property type="entry name" value="T_Tr_GTP-bd_dom"/>
</dbReference>
<dbReference type="PANTHER" id="PTHR23115">
    <property type="entry name" value="TRANSLATION FACTOR"/>
    <property type="match status" value="1"/>
</dbReference>
<evidence type="ECO:0000313" key="10">
    <source>
        <dbReference type="Proteomes" id="UP000247696"/>
    </source>
</evidence>
<dbReference type="EC" id="2.7.7.4" evidence="1"/>
<dbReference type="GO" id="GO:0006790">
    <property type="term" value="P:sulfur compound metabolic process"/>
    <property type="evidence" value="ECO:0007669"/>
    <property type="project" value="InterPro"/>
</dbReference>
<dbReference type="InterPro" id="IPR044138">
    <property type="entry name" value="CysN_II"/>
</dbReference>
<dbReference type="InterPro" id="IPR044139">
    <property type="entry name" value="CysN_NoDQ_III"/>
</dbReference>
<dbReference type="InterPro" id="IPR027417">
    <property type="entry name" value="P-loop_NTPase"/>
</dbReference>
<dbReference type="InterPro" id="IPR011779">
    <property type="entry name" value="SO4_adenylTrfase_lsu"/>
</dbReference>